<dbReference type="Proteomes" id="UP000186336">
    <property type="component" value="Chromosome"/>
</dbReference>
<evidence type="ECO:0000313" key="1">
    <source>
        <dbReference type="EMBL" id="APX11980.1"/>
    </source>
</evidence>
<name>A0A1P8MV55_9RHOB</name>
<dbReference type="OrthoDB" id="8960859at2"/>
<dbReference type="STRING" id="299262.BWR18_10050"/>
<reference evidence="1 2" key="1">
    <citation type="submission" date="2017-01" db="EMBL/GenBank/DDBJ databases">
        <title>Complete genome of Tateyamaria omphalii DOK1-4 isolated from seawater in Dokdo.</title>
        <authorList>
            <person name="Kim J.H."/>
            <person name="Chi W.-J."/>
        </authorList>
    </citation>
    <scope>NUCLEOTIDE SEQUENCE [LARGE SCALE GENOMIC DNA]</scope>
    <source>
        <strain evidence="1 2">DOK1-4</strain>
    </source>
</reference>
<protein>
    <submittedName>
        <fullName evidence="1">Uncharacterized protein</fullName>
    </submittedName>
</protein>
<sequence length="262" mass="27236">MVDASFSEDSGFNVPIELPDEIAALLAQPICADISLPKPATGSITLPLGGSLSAVTDVTKQIPDNCAVNFSLLLQLGPLVGQLKCIFAVLGLIGPLIDVIKGLPFPPAKAIADFVKATEPVLECVAAIGGLGPPLFIKDVICLVISLLNCMIDQLRRIFELMNGLSIQLERADGNAQLTAALECAQENAQCAAESAMTAFEPIVVILELLAPLIEQFGDGASIEIPSIGPPESLEAMESTIASLEEFSAALNLIADALGGCD</sequence>
<evidence type="ECO:0000313" key="2">
    <source>
        <dbReference type="Proteomes" id="UP000186336"/>
    </source>
</evidence>
<dbReference type="RefSeq" id="WP_076627923.1">
    <property type="nucleotide sequence ID" value="NZ_CP019312.1"/>
</dbReference>
<accession>A0A1P8MV55</accession>
<dbReference type="EMBL" id="CP019312">
    <property type="protein sequence ID" value="APX11980.1"/>
    <property type="molecule type" value="Genomic_DNA"/>
</dbReference>
<keyword evidence="2" id="KW-1185">Reference proteome</keyword>
<dbReference type="KEGG" id="tom:BWR18_10050"/>
<proteinExistence type="predicted"/>
<organism evidence="1 2">
    <name type="scientific">Tateyamaria omphalii</name>
    <dbReference type="NCBI Taxonomy" id="299262"/>
    <lineage>
        <taxon>Bacteria</taxon>
        <taxon>Pseudomonadati</taxon>
        <taxon>Pseudomonadota</taxon>
        <taxon>Alphaproteobacteria</taxon>
        <taxon>Rhodobacterales</taxon>
        <taxon>Roseobacteraceae</taxon>
        <taxon>Tateyamaria</taxon>
    </lineage>
</organism>
<dbReference type="AlphaFoldDB" id="A0A1P8MV55"/>
<gene>
    <name evidence="1" type="ORF">BWR18_10050</name>
</gene>